<name>A0ABM4DDN3_HYDVU</name>
<dbReference type="PANTHER" id="PTHR47827">
    <property type="entry name" value="AHD DOMAIN-CONTAINING PROTEIN"/>
    <property type="match status" value="1"/>
</dbReference>
<dbReference type="Gene3D" id="2.60.40.1970">
    <property type="entry name" value="YEATS domain"/>
    <property type="match status" value="1"/>
</dbReference>
<feature type="compositionally biased region" description="Basic and acidic residues" evidence="3">
    <location>
        <begin position="291"/>
        <end position="310"/>
    </location>
</feature>
<feature type="region of interest" description="Disordered" evidence="3">
    <location>
        <begin position="256"/>
        <end position="310"/>
    </location>
</feature>
<dbReference type="Proteomes" id="UP001652625">
    <property type="component" value="Chromosome 13"/>
</dbReference>
<evidence type="ECO:0000313" key="6">
    <source>
        <dbReference type="RefSeq" id="XP_065672524.1"/>
    </source>
</evidence>
<dbReference type="CDD" id="cd16906">
    <property type="entry name" value="YEATS_AF-9_like"/>
    <property type="match status" value="1"/>
</dbReference>
<comment type="subcellular location">
    <subcellularLocation>
        <location evidence="2">Nucleus</location>
    </subcellularLocation>
</comment>
<feature type="domain" description="YEATS" evidence="4">
    <location>
        <begin position="3"/>
        <end position="141"/>
    </location>
</feature>
<dbReference type="Gene3D" id="1.20.1270.290">
    <property type="match status" value="1"/>
</dbReference>
<dbReference type="PROSITE" id="PS51037">
    <property type="entry name" value="YEATS"/>
    <property type="match status" value="1"/>
</dbReference>
<dbReference type="InterPro" id="IPR040930">
    <property type="entry name" value="AF-9_AHD"/>
</dbReference>
<dbReference type="RefSeq" id="XP_065672524.1">
    <property type="nucleotide sequence ID" value="XM_065816452.1"/>
</dbReference>
<evidence type="ECO:0000259" key="4">
    <source>
        <dbReference type="PROSITE" id="PS51037"/>
    </source>
</evidence>
<dbReference type="InterPro" id="IPR055129">
    <property type="entry name" value="YEATS_dom"/>
</dbReference>
<protein>
    <submittedName>
        <fullName evidence="6">Protein AF-9</fullName>
    </submittedName>
</protein>
<dbReference type="Pfam" id="PF17793">
    <property type="entry name" value="AHD"/>
    <property type="match status" value="1"/>
</dbReference>
<feature type="compositionally biased region" description="Basic residues" evidence="3">
    <location>
        <begin position="415"/>
        <end position="426"/>
    </location>
</feature>
<accession>A0ABM4DDN3</accession>
<dbReference type="GeneID" id="100197688"/>
<feature type="compositionally biased region" description="Polar residues" evidence="3">
    <location>
        <begin position="180"/>
        <end position="200"/>
    </location>
</feature>
<dbReference type="Pfam" id="PF03366">
    <property type="entry name" value="YEATS"/>
    <property type="match status" value="1"/>
</dbReference>
<dbReference type="InterPro" id="IPR052790">
    <property type="entry name" value="YEATS_domain"/>
</dbReference>
<feature type="compositionally biased region" description="Polar residues" evidence="3">
    <location>
        <begin position="401"/>
        <end position="411"/>
    </location>
</feature>
<feature type="region of interest" description="Disordered" evidence="3">
    <location>
        <begin position="180"/>
        <end position="237"/>
    </location>
</feature>
<sequence>MSSSSDKRVQVKIEVGHQSVCKNVVTPTGFTHDWNIFVRGAEGNDISHFVEKVVFLLHESFPKPKRVCKEPPYKVAESGYGSFTLPVEIHFRNNKEEPRKYRLDYDLFLQLLGKPPVNHIKVEALTFLNPSDDFEAKLLRGGACILPPATSSLGSVTKSETQVSKSIASPSLDFVANSQNKSSMNATKTPKQSLQQSLSIKRQLHPDDETKLKKKKLEKSDVGMQNVKPPKDVPILSKPILSNANCSEMSDIQKSKNFQQTHKKPKEVKKEVQSANSNSTTSKPREHKYRGKELKTKKEKTSEPLHSLKDDLPKLPKLLFTRTPDDVYIKKPSATNTGVSSNGGNTTNVNHSLNHEPAMQIECKSALLTENNLDGHSSDDGIHADLSSDLTKIIKNEISVSATTQPHSSESSHTHISKPKKSKVHKSILNDTGNLTPKKEVVKMRATDAGKTLPKPSPVSNDLYELYKALNNCQDDDKLQRIVDIVEESGHFDITSTTFDFNLLSLDHESITLLKQLILS</sequence>
<gene>
    <name evidence="6" type="primary">LOC100197688</name>
</gene>
<organism evidence="5 6">
    <name type="scientific">Hydra vulgaris</name>
    <name type="common">Hydra</name>
    <name type="synonym">Hydra attenuata</name>
    <dbReference type="NCBI Taxonomy" id="6087"/>
    <lineage>
        <taxon>Eukaryota</taxon>
        <taxon>Metazoa</taxon>
        <taxon>Cnidaria</taxon>
        <taxon>Hydrozoa</taxon>
        <taxon>Hydroidolina</taxon>
        <taxon>Anthoathecata</taxon>
        <taxon>Aplanulata</taxon>
        <taxon>Hydridae</taxon>
        <taxon>Hydra</taxon>
    </lineage>
</organism>
<dbReference type="InterPro" id="IPR038704">
    <property type="entry name" value="YEAST_sf"/>
</dbReference>
<evidence type="ECO:0000313" key="5">
    <source>
        <dbReference type="Proteomes" id="UP001652625"/>
    </source>
</evidence>
<feature type="region of interest" description="Disordered" evidence="3">
    <location>
        <begin position="401"/>
        <end position="433"/>
    </location>
</feature>
<feature type="compositionally biased region" description="Polar residues" evidence="3">
    <location>
        <begin position="273"/>
        <end position="282"/>
    </location>
</feature>
<evidence type="ECO:0000256" key="1">
    <source>
        <dbReference type="ARBA" id="ARBA00023242"/>
    </source>
</evidence>
<dbReference type="PANTHER" id="PTHR47827:SF3">
    <property type="entry name" value="AF-9 ANC1 HOMOLOGY DOMAIN-CONTAINING PROTEIN"/>
    <property type="match status" value="1"/>
</dbReference>
<evidence type="ECO:0000256" key="3">
    <source>
        <dbReference type="SAM" id="MobiDB-lite"/>
    </source>
</evidence>
<reference evidence="6" key="1">
    <citation type="submission" date="2025-08" db="UniProtKB">
        <authorList>
            <consortium name="RefSeq"/>
        </authorList>
    </citation>
    <scope>IDENTIFICATION</scope>
</reference>
<proteinExistence type="predicted"/>
<keyword evidence="1 2" id="KW-0539">Nucleus</keyword>
<evidence type="ECO:0000256" key="2">
    <source>
        <dbReference type="PROSITE-ProRule" id="PRU00376"/>
    </source>
</evidence>
<keyword evidence="5" id="KW-1185">Reference proteome</keyword>